<evidence type="ECO:0000313" key="2">
    <source>
        <dbReference type="EMBL" id="CAF1670309.1"/>
    </source>
</evidence>
<feature type="transmembrane region" description="Helical" evidence="1">
    <location>
        <begin position="37"/>
        <end position="54"/>
    </location>
</feature>
<evidence type="ECO:0000313" key="4">
    <source>
        <dbReference type="Proteomes" id="UP000663829"/>
    </source>
</evidence>
<comment type="caution">
    <text evidence="2">The sequence shown here is derived from an EMBL/GenBank/DDBJ whole genome shotgun (WGS) entry which is preliminary data.</text>
</comment>
<dbReference type="PANTHER" id="PTHR11161:SF0">
    <property type="entry name" value="O-ACYLTRANSFERASE LIKE PROTEIN"/>
    <property type="match status" value="1"/>
</dbReference>
<reference evidence="2" key="1">
    <citation type="submission" date="2021-02" db="EMBL/GenBank/DDBJ databases">
        <authorList>
            <person name="Nowell W R."/>
        </authorList>
    </citation>
    <scope>NUCLEOTIDE SEQUENCE</scope>
</reference>
<keyword evidence="1" id="KW-1133">Transmembrane helix</keyword>
<proteinExistence type="predicted"/>
<evidence type="ECO:0000313" key="3">
    <source>
        <dbReference type="EMBL" id="CAF4641709.1"/>
    </source>
</evidence>
<dbReference type="EMBL" id="CAJOBC010139822">
    <property type="protein sequence ID" value="CAF4641709.1"/>
    <property type="molecule type" value="Genomic_DNA"/>
</dbReference>
<dbReference type="InterPro" id="IPR052728">
    <property type="entry name" value="O2_lipid_transport_reg"/>
</dbReference>
<dbReference type="Proteomes" id="UP000663829">
    <property type="component" value="Unassembled WGS sequence"/>
</dbReference>
<sequence length="108" mass="11835">TILVQHPKMSIGFINEGIEQAGPTFFNTVYIAPWCRISPYACGLLTGFLIVNVGRKYPMNIFVKVIGSISALIVAFACLFALYGDSITPQGLSRTSLIVYQSLSRTGW</sequence>
<dbReference type="OrthoDB" id="207378at2759"/>
<gene>
    <name evidence="2" type="ORF">GPM918_LOCUS46293</name>
    <name evidence="3" type="ORF">SRO942_LOCUS50163</name>
</gene>
<evidence type="ECO:0000256" key="1">
    <source>
        <dbReference type="SAM" id="Phobius"/>
    </source>
</evidence>
<organism evidence="2 4">
    <name type="scientific">Didymodactylos carnosus</name>
    <dbReference type="NCBI Taxonomy" id="1234261"/>
    <lineage>
        <taxon>Eukaryota</taxon>
        <taxon>Metazoa</taxon>
        <taxon>Spiralia</taxon>
        <taxon>Gnathifera</taxon>
        <taxon>Rotifera</taxon>
        <taxon>Eurotatoria</taxon>
        <taxon>Bdelloidea</taxon>
        <taxon>Philodinida</taxon>
        <taxon>Philodinidae</taxon>
        <taxon>Didymodactylos</taxon>
    </lineage>
</organism>
<feature type="non-terminal residue" evidence="2">
    <location>
        <position position="1"/>
    </location>
</feature>
<keyword evidence="1" id="KW-0812">Transmembrane</keyword>
<name>A0A816G801_9BILA</name>
<dbReference type="PANTHER" id="PTHR11161">
    <property type="entry name" value="O-ACYLTRANSFERASE"/>
    <property type="match status" value="1"/>
</dbReference>
<feature type="non-terminal residue" evidence="2">
    <location>
        <position position="108"/>
    </location>
</feature>
<dbReference type="Proteomes" id="UP000681722">
    <property type="component" value="Unassembled WGS sequence"/>
</dbReference>
<accession>A0A816G801</accession>
<dbReference type="EMBL" id="CAJNOQ010060546">
    <property type="protein sequence ID" value="CAF1670309.1"/>
    <property type="molecule type" value="Genomic_DNA"/>
</dbReference>
<feature type="transmembrane region" description="Helical" evidence="1">
    <location>
        <begin position="61"/>
        <end position="83"/>
    </location>
</feature>
<protein>
    <submittedName>
        <fullName evidence="2">Uncharacterized protein</fullName>
    </submittedName>
</protein>
<keyword evidence="1" id="KW-0472">Membrane</keyword>
<dbReference type="AlphaFoldDB" id="A0A816G801"/>
<keyword evidence="4" id="KW-1185">Reference proteome</keyword>